<protein>
    <submittedName>
        <fullName evidence="1">Uncharacterized protein</fullName>
    </submittedName>
</protein>
<dbReference type="AlphaFoldDB" id="A0AAD9J0Z7"/>
<dbReference type="Proteomes" id="UP001208570">
    <property type="component" value="Unassembled WGS sequence"/>
</dbReference>
<sequence length="151" mass="16594">MNASVLVTFTIVMVTAFGVGYRSLLREGYGTAETQRGVFLPDFPKIENEEKKDIDEINRRQVLPQLSLFELYRMGTPLSESEVTKVRAAGADLLSATGAARRSASTDGRLLTSDSDRGVSIWYILSRASCCESTGKRENLDQSGINGEFDC</sequence>
<proteinExistence type="predicted"/>
<keyword evidence="2" id="KW-1185">Reference proteome</keyword>
<gene>
    <name evidence="1" type="ORF">LSH36_788g02009</name>
</gene>
<dbReference type="EMBL" id="JAODUP010000788">
    <property type="protein sequence ID" value="KAK2144077.1"/>
    <property type="molecule type" value="Genomic_DNA"/>
</dbReference>
<organism evidence="1 2">
    <name type="scientific">Paralvinella palmiformis</name>
    <dbReference type="NCBI Taxonomy" id="53620"/>
    <lineage>
        <taxon>Eukaryota</taxon>
        <taxon>Metazoa</taxon>
        <taxon>Spiralia</taxon>
        <taxon>Lophotrochozoa</taxon>
        <taxon>Annelida</taxon>
        <taxon>Polychaeta</taxon>
        <taxon>Sedentaria</taxon>
        <taxon>Canalipalpata</taxon>
        <taxon>Terebellida</taxon>
        <taxon>Terebelliformia</taxon>
        <taxon>Alvinellidae</taxon>
        <taxon>Paralvinella</taxon>
    </lineage>
</organism>
<name>A0AAD9J0Z7_9ANNE</name>
<accession>A0AAD9J0Z7</accession>
<evidence type="ECO:0000313" key="2">
    <source>
        <dbReference type="Proteomes" id="UP001208570"/>
    </source>
</evidence>
<reference evidence="1" key="1">
    <citation type="journal article" date="2023" name="Mol. Biol. Evol.">
        <title>Third-Generation Sequencing Reveals the Adaptive Role of the Epigenome in Three Deep-Sea Polychaetes.</title>
        <authorList>
            <person name="Perez M."/>
            <person name="Aroh O."/>
            <person name="Sun Y."/>
            <person name="Lan Y."/>
            <person name="Juniper S.K."/>
            <person name="Young C.R."/>
            <person name="Angers B."/>
            <person name="Qian P.Y."/>
        </authorList>
    </citation>
    <scope>NUCLEOTIDE SEQUENCE</scope>
    <source>
        <strain evidence="1">P08H-3</strain>
    </source>
</reference>
<comment type="caution">
    <text evidence="1">The sequence shown here is derived from an EMBL/GenBank/DDBJ whole genome shotgun (WGS) entry which is preliminary data.</text>
</comment>
<evidence type="ECO:0000313" key="1">
    <source>
        <dbReference type="EMBL" id="KAK2144077.1"/>
    </source>
</evidence>